<reference evidence="1" key="1">
    <citation type="journal article" date="2015" name="Nature">
        <title>Complex archaea that bridge the gap between prokaryotes and eukaryotes.</title>
        <authorList>
            <person name="Spang A."/>
            <person name="Saw J.H."/>
            <person name="Jorgensen S.L."/>
            <person name="Zaremba-Niedzwiedzka K."/>
            <person name="Martijn J."/>
            <person name="Lind A.E."/>
            <person name="van Eijk R."/>
            <person name="Schleper C."/>
            <person name="Guy L."/>
            <person name="Ettema T.J."/>
        </authorList>
    </citation>
    <scope>NUCLEOTIDE SEQUENCE</scope>
</reference>
<protein>
    <submittedName>
        <fullName evidence="1">Uncharacterized protein</fullName>
    </submittedName>
</protein>
<name>A0A0F9GMC8_9ZZZZ</name>
<accession>A0A0F9GMC8</accession>
<sequence length="92" mass="10801">MEEPQTIKIEGVTHEWLDNSECDFNKCKRNKAEITWCDDCDIAFCKEHIDYHNDYKEGKTYCPDCWSLKKRQEVSPDSSNRLKPVVYSGHGL</sequence>
<comment type="caution">
    <text evidence="1">The sequence shown here is derived from an EMBL/GenBank/DDBJ whole genome shotgun (WGS) entry which is preliminary data.</text>
</comment>
<organism evidence="1">
    <name type="scientific">marine sediment metagenome</name>
    <dbReference type="NCBI Taxonomy" id="412755"/>
    <lineage>
        <taxon>unclassified sequences</taxon>
        <taxon>metagenomes</taxon>
        <taxon>ecological metagenomes</taxon>
    </lineage>
</organism>
<proteinExistence type="predicted"/>
<gene>
    <name evidence="1" type="ORF">LCGC14_1809460</name>
</gene>
<evidence type="ECO:0000313" key="1">
    <source>
        <dbReference type="EMBL" id="KKL99933.1"/>
    </source>
</evidence>
<dbReference type="AlphaFoldDB" id="A0A0F9GMC8"/>
<dbReference type="EMBL" id="LAZR01017550">
    <property type="protein sequence ID" value="KKL99933.1"/>
    <property type="molecule type" value="Genomic_DNA"/>
</dbReference>